<proteinExistence type="predicted"/>
<dbReference type="AlphaFoldDB" id="A0A8H7E6K9"/>
<dbReference type="InterPro" id="IPR029058">
    <property type="entry name" value="AB_hydrolase_fold"/>
</dbReference>
<dbReference type="InterPro" id="IPR011990">
    <property type="entry name" value="TPR-like_helical_dom_sf"/>
</dbReference>
<evidence type="ECO:0000313" key="2">
    <source>
        <dbReference type="EMBL" id="KAF7511212.1"/>
    </source>
</evidence>
<dbReference type="Pfam" id="PF13424">
    <property type="entry name" value="TPR_12"/>
    <property type="match status" value="4"/>
</dbReference>
<gene>
    <name evidence="2" type="ORF">GJ744_005109</name>
</gene>
<keyword evidence="3" id="KW-1185">Reference proteome</keyword>
<evidence type="ECO:0008006" key="4">
    <source>
        <dbReference type="Google" id="ProtNLM"/>
    </source>
</evidence>
<name>A0A8H7E6K9_9EURO</name>
<accession>A0A8H7E6K9</accession>
<dbReference type="InterPro" id="IPR027417">
    <property type="entry name" value="P-loop_NTPase"/>
</dbReference>
<comment type="caution">
    <text evidence="2">The sequence shown here is derived from an EMBL/GenBank/DDBJ whole genome shotgun (WGS) entry which is preliminary data.</text>
</comment>
<protein>
    <recommendedName>
        <fullName evidence="4">NB-ARC domain-containing protein</fullName>
    </recommendedName>
</protein>
<feature type="repeat" description="TPR" evidence="1">
    <location>
        <begin position="731"/>
        <end position="764"/>
    </location>
</feature>
<reference evidence="2" key="1">
    <citation type="submission" date="2020-02" db="EMBL/GenBank/DDBJ databases">
        <authorList>
            <person name="Palmer J.M."/>
        </authorList>
    </citation>
    <scope>NUCLEOTIDE SEQUENCE</scope>
    <source>
        <strain evidence="2">EPUS1.4</strain>
        <tissue evidence="2">Thallus</tissue>
    </source>
</reference>
<sequence length="1210" mass="135903">MARPVTDEEIGLKVLLEPRAPPEDLPQTVDIIAIHGIGAHPDDSWCKNVGTKDTPRWVNWLVQEDMLPALAPNARIMRYGYQSHWFGEAAMRQRTSTVAQRLLSALKRERKEFLDRPLIFIAHCFGGLVVLKALLDARAHEDDWPGIFFSTTGLIFFGTPFRGAEGMSQMEMLASARSEYDDDNIQPELLRILEPGNEFLQDLVDEFGKTRRNANKTRVVCFYELKSSNVGRIVGGKDRKRFVVSESSGCLDLSDATSKHSLSRTHFNMNKFGKPTEEDFQIVGDAVQLIVEAACGIVLARSQNKSGDEAFSVVFSLSGASKTEHFVAREEELAHIDQALRTGDGRRTVTLHGLGGMGKTQLTIAYAVRHQADFSAVFWFNIKDGDSAKQSFARAARRIATDCPSSGLGCLDEEKDLDKVVGAVKHWLDQPKNTRWLMVFDNYDNPKLPGVTNPTVVDIRHFLPEAYHGSVLITTRLAAVKLGRQIPVQKLGNLVDGLKVISSLSGRNITAEDANAVALAKELDGLPLALATAGAYLSQVATDLKDYLRLYKASWLRLLQTSPELESYEDRALYTTWQLSLDHIKQRNELSVRLLELWGYFDNQDLWFELLKGCSDAPEWLRRLTEDELEFTAAVRLICEHGLAEADMRSEETGPESTGYSMHGCVHSWTMHVLNQVWNPQMAKVALDCIGSHVPDSDTRDSSILQQRLLGHAVRYCGFVLKGVVDIDGMEWALHELGRVYEEQAKLDLAEQMYDRALRGREKTLGQDHTETLQTVNNLGIIYRHQGKLEMAEQMHNRALRGREKTLGQDHTETLQTVNNLGIIYRHQGKLEMAEQMYNRALQGQEKTLGQDHTKTLRTVNNLGIIYWHQGKLEMAEQMYNRALQGQEKTLGPDHTEALRTVNNLGIVYRDQGKLEMAEQTYNRALRGQEKTLGPDHTETLRTTNNLGLLYADQGKLDAAEQIYSRALQGWEKALGPDHTETLRTTNNLGFLYADQGKLDAAEQIYSRALQGWEKALGPDHTDTLETVHKLGDLSKKKGNIEEAEQMYQRAMHGFERALHSEHTSTLQVVNSSGELCMEQDRLTEAGQMFGRALQGHERALGPEHPFTLKVVSNLGLLAMKQGKLEETEQRYQQALEGFEKSLGVSQAKTYIPALDTLENMSQLYARTGRSEQAREMNKRALEGVEAVFGRSSQRYSKLTAVIASLDKVS</sequence>
<dbReference type="Gene3D" id="3.40.50.1820">
    <property type="entry name" value="alpha/beta hydrolase"/>
    <property type="match status" value="1"/>
</dbReference>
<organism evidence="2 3">
    <name type="scientific">Endocarpon pusillum</name>
    <dbReference type="NCBI Taxonomy" id="364733"/>
    <lineage>
        <taxon>Eukaryota</taxon>
        <taxon>Fungi</taxon>
        <taxon>Dikarya</taxon>
        <taxon>Ascomycota</taxon>
        <taxon>Pezizomycotina</taxon>
        <taxon>Eurotiomycetes</taxon>
        <taxon>Chaetothyriomycetidae</taxon>
        <taxon>Verrucariales</taxon>
        <taxon>Verrucariaceae</taxon>
        <taxon>Endocarpon</taxon>
    </lineage>
</organism>
<dbReference type="PANTHER" id="PTHR46082:SF6">
    <property type="entry name" value="AAA+ ATPASE DOMAIN-CONTAINING PROTEIN-RELATED"/>
    <property type="match status" value="1"/>
</dbReference>
<dbReference type="EMBL" id="JAACFV010000022">
    <property type="protein sequence ID" value="KAF7511212.1"/>
    <property type="molecule type" value="Genomic_DNA"/>
</dbReference>
<evidence type="ECO:0000256" key="1">
    <source>
        <dbReference type="PROSITE-ProRule" id="PRU00339"/>
    </source>
</evidence>
<evidence type="ECO:0000313" key="3">
    <source>
        <dbReference type="Proteomes" id="UP000606974"/>
    </source>
</evidence>
<dbReference type="PROSITE" id="PS50005">
    <property type="entry name" value="TPR"/>
    <property type="match status" value="4"/>
</dbReference>
<dbReference type="PANTHER" id="PTHR46082">
    <property type="entry name" value="ATP/GTP-BINDING PROTEIN-RELATED"/>
    <property type="match status" value="1"/>
</dbReference>
<keyword evidence="1" id="KW-0802">TPR repeat</keyword>
<dbReference type="Proteomes" id="UP000606974">
    <property type="component" value="Unassembled WGS sequence"/>
</dbReference>
<dbReference type="SMART" id="SM00028">
    <property type="entry name" value="TPR"/>
    <property type="match status" value="9"/>
</dbReference>
<dbReference type="SUPFAM" id="SSF52540">
    <property type="entry name" value="P-loop containing nucleoside triphosphate hydrolases"/>
    <property type="match status" value="1"/>
</dbReference>
<dbReference type="PRINTS" id="PR00381">
    <property type="entry name" value="KINESINLIGHT"/>
</dbReference>
<dbReference type="Pfam" id="PF13374">
    <property type="entry name" value="TPR_10"/>
    <property type="match status" value="3"/>
</dbReference>
<dbReference type="InterPro" id="IPR019734">
    <property type="entry name" value="TPR_rpt"/>
</dbReference>
<dbReference type="OrthoDB" id="4161066at2759"/>
<dbReference type="SUPFAM" id="SSF53474">
    <property type="entry name" value="alpha/beta-Hydrolases"/>
    <property type="match status" value="1"/>
</dbReference>
<feature type="repeat" description="TPR" evidence="1">
    <location>
        <begin position="815"/>
        <end position="848"/>
    </location>
</feature>
<dbReference type="Gene3D" id="1.25.40.10">
    <property type="entry name" value="Tetratricopeptide repeat domain"/>
    <property type="match status" value="3"/>
</dbReference>
<dbReference type="InterPro" id="IPR053137">
    <property type="entry name" value="NLR-like"/>
</dbReference>
<dbReference type="Gene3D" id="3.40.50.300">
    <property type="entry name" value="P-loop containing nucleotide triphosphate hydrolases"/>
    <property type="match status" value="1"/>
</dbReference>
<feature type="repeat" description="TPR" evidence="1">
    <location>
        <begin position="899"/>
        <end position="932"/>
    </location>
</feature>
<dbReference type="SUPFAM" id="SSF48452">
    <property type="entry name" value="TPR-like"/>
    <property type="match status" value="3"/>
</dbReference>
<dbReference type="GO" id="GO:0043531">
    <property type="term" value="F:ADP binding"/>
    <property type="evidence" value="ECO:0007669"/>
    <property type="project" value="InterPro"/>
</dbReference>
<feature type="repeat" description="TPR" evidence="1">
    <location>
        <begin position="857"/>
        <end position="890"/>
    </location>
</feature>